<dbReference type="RefSeq" id="WP_004527792.1">
    <property type="nucleotide sequence ID" value="NZ_CM000832.1"/>
</dbReference>
<sequence>MTVLGVGLFRQIAGLHRHAESILAHGGPVEVARRSRRRGARPARPTRRFGSAFCLMRPRPATGRRVPRR</sequence>
<dbReference type="AlphaFoldDB" id="A0A0E1W669"/>
<dbReference type="Proteomes" id="UP000001812">
    <property type="component" value="Chromosome I"/>
</dbReference>
<dbReference type="HOGENOM" id="CLU_2767919_0_0_4"/>
<evidence type="ECO:0000313" key="1">
    <source>
        <dbReference type="EMBL" id="EET07791.1"/>
    </source>
</evidence>
<proteinExistence type="predicted"/>
<dbReference type="EMBL" id="CM000832">
    <property type="protein sequence ID" value="EET07791.1"/>
    <property type="molecule type" value="Genomic_DNA"/>
</dbReference>
<name>A0A0E1W669_BURPE</name>
<protein>
    <submittedName>
        <fullName evidence="1">Uncharacterized protein</fullName>
    </submittedName>
</protein>
<organism evidence="1">
    <name type="scientific">Burkholderia pseudomallei 1710a</name>
    <dbReference type="NCBI Taxonomy" id="320371"/>
    <lineage>
        <taxon>Bacteria</taxon>
        <taxon>Pseudomonadati</taxon>
        <taxon>Pseudomonadota</taxon>
        <taxon>Betaproteobacteria</taxon>
        <taxon>Burkholderiales</taxon>
        <taxon>Burkholderiaceae</taxon>
        <taxon>Burkholderia</taxon>
        <taxon>pseudomallei group</taxon>
    </lineage>
</organism>
<reference evidence="1" key="1">
    <citation type="submission" date="2009-05" db="EMBL/GenBank/DDBJ databases">
        <authorList>
            <person name="Harkins D.M."/>
            <person name="DeShazer D."/>
            <person name="Woods D.E."/>
            <person name="Brinkac L.M."/>
            <person name="Brown K.A."/>
            <person name="Hung G.C."/>
            <person name="Tuanyok A."/>
            <person name="Zhang B."/>
            <person name="Nierman W.C."/>
        </authorList>
    </citation>
    <scope>NUCLEOTIDE SEQUENCE [LARGE SCALE GENOMIC DNA]</scope>
    <source>
        <strain evidence="1">1710a</strain>
    </source>
</reference>
<accession>A0A0E1W669</accession>
<gene>
    <name evidence="1" type="ORF">BURPS1710A_4072</name>
</gene>